<sequence>MDEIIYFFGGIAFYFLLDLLKAYYKKKIENEATTEDLPLMTKVSEDVKQEFRKELSDINAQLSILTNQSSIVDEKSIQVLNSFFERCLEIKDLHSQSFGGFAGKDLAQNLVDYQIEVEKAHRKLYSDYHNLVLFHIKNKEIVENANDIVASNHLIKSTFKKHFGRIKMSIIKEAESINSSKYKEAVDKTDKTTKDYYDDQRPNFDLFNKNFNSLLKSLSKYFSEYGLNYDYEELKK</sequence>
<feature type="transmembrane region" description="Helical" evidence="1">
    <location>
        <begin position="6"/>
        <end position="24"/>
    </location>
</feature>
<dbReference type="Proteomes" id="UP001232001">
    <property type="component" value="Chromosome"/>
</dbReference>
<gene>
    <name evidence="2" type="ORF">P8625_06055</name>
</gene>
<dbReference type="RefSeq" id="WP_279652580.1">
    <property type="nucleotide sequence ID" value="NZ_CP122539.1"/>
</dbReference>
<name>A0ABY8L5M9_9FLAO</name>
<protein>
    <recommendedName>
        <fullName evidence="4">DUF4041 domain-containing protein</fullName>
    </recommendedName>
</protein>
<keyword evidence="1" id="KW-0812">Transmembrane</keyword>
<evidence type="ECO:0000313" key="3">
    <source>
        <dbReference type="Proteomes" id="UP001232001"/>
    </source>
</evidence>
<keyword evidence="3" id="KW-1185">Reference proteome</keyword>
<keyword evidence="1" id="KW-1133">Transmembrane helix</keyword>
<evidence type="ECO:0008006" key="4">
    <source>
        <dbReference type="Google" id="ProtNLM"/>
    </source>
</evidence>
<dbReference type="EMBL" id="CP122539">
    <property type="protein sequence ID" value="WGH76717.1"/>
    <property type="molecule type" value="Genomic_DNA"/>
</dbReference>
<reference evidence="2 3" key="1">
    <citation type="submission" date="2023-04" db="EMBL/GenBank/DDBJ databases">
        <title>Tenacibaculum tangerinum sp. nov., isolated from sea tidal flat of South Korea.</title>
        <authorList>
            <person name="Lee S.H."/>
            <person name="Kim J.-J."/>
        </authorList>
    </citation>
    <scope>NUCLEOTIDE SEQUENCE [LARGE SCALE GENOMIC DNA]</scope>
    <source>
        <strain evidence="2 3">GRR-S3-23</strain>
    </source>
</reference>
<proteinExistence type="predicted"/>
<evidence type="ECO:0000313" key="2">
    <source>
        <dbReference type="EMBL" id="WGH76717.1"/>
    </source>
</evidence>
<accession>A0ABY8L5M9</accession>
<evidence type="ECO:0000256" key="1">
    <source>
        <dbReference type="SAM" id="Phobius"/>
    </source>
</evidence>
<keyword evidence="1" id="KW-0472">Membrane</keyword>
<organism evidence="2 3">
    <name type="scientific">Tenacibaculum tangerinum</name>
    <dbReference type="NCBI Taxonomy" id="3038772"/>
    <lineage>
        <taxon>Bacteria</taxon>
        <taxon>Pseudomonadati</taxon>
        <taxon>Bacteroidota</taxon>
        <taxon>Flavobacteriia</taxon>
        <taxon>Flavobacteriales</taxon>
        <taxon>Flavobacteriaceae</taxon>
        <taxon>Tenacibaculum</taxon>
    </lineage>
</organism>